<sequence length="376" mass="41012">MRFGLGLVGRAELGGPSGAREPSRAGRAELSSFRRQSNPFASPKVIADAEKLCAGGLYEPRSLVNNVALAELGFIFSEQDEPKRRVVQQHLGEGPSGEIMISTADRKKLFKTKPSKGSTQARPPTLIAAPSAECVPLTKKRKGASSSRDAASASATKSQSPHLADFENPAFVNVAFPPNPLFLHGDYEPCQFLQGFVPHPDRKEIRATGSVDLTSALLRELGSAAMHVPELADRLGWYEADGIKGEEETLRLQRRVAKLEGEARASEHAHITAEAKARRLEEESEHVIQAFQASPAFEEAAFSRMDDLLKSWAQTPAGKQLLLEEGKANYALGLFRAQEVSLERFIEGKDLPEPCEDPEAFDSSLFYSDIEDAAED</sequence>
<evidence type="ECO:0000313" key="3">
    <source>
        <dbReference type="Proteomes" id="UP000595140"/>
    </source>
</evidence>
<protein>
    <submittedName>
        <fullName evidence="2">Uncharacterized protein</fullName>
    </submittedName>
</protein>
<dbReference type="AlphaFoldDB" id="A0A484NCH0"/>
<accession>A0A484NCH0</accession>
<proteinExistence type="predicted"/>
<reference evidence="2 3" key="1">
    <citation type="submission" date="2018-04" db="EMBL/GenBank/DDBJ databases">
        <authorList>
            <person name="Vogel A."/>
        </authorList>
    </citation>
    <scope>NUCLEOTIDE SEQUENCE [LARGE SCALE GENOMIC DNA]</scope>
</reference>
<name>A0A484NCH0_9ASTE</name>
<feature type="region of interest" description="Disordered" evidence="1">
    <location>
        <begin position="11"/>
        <end position="34"/>
    </location>
</feature>
<keyword evidence="3" id="KW-1185">Reference proteome</keyword>
<feature type="region of interest" description="Disordered" evidence="1">
    <location>
        <begin position="136"/>
        <end position="162"/>
    </location>
</feature>
<dbReference type="EMBL" id="OOIL02006606">
    <property type="protein sequence ID" value="VFQ98593.1"/>
    <property type="molecule type" value="Genomic_DNA"/>
</dbReference>
<gene>
    <name evidence="2" type="ORF">CCAM_LOCUS40369</name>
</gene>
<evidence type="ECO:0000313" key="2">
    <source>
        <dbReference type="EMBL" id="VFQ98593.1"/>
    </source>
</evidence>
<dbReference type="Proteomes" id="UP000595140">
    <property type="component" value="Unassembled WGS sequence"/>
</dbReference>
<feature type="compositionally biased region" description="Low complexity" evidence="1">
    <location>
        <begin position="144"/>
        <end position="155"/>
    </location>
</feature>
<organism evidence="2 3">
    <name type="scientific">Cuscuta campestris</name>
    <dbReference type="NCBI Taxonomy" id="132261"/>
    <lineage>
        <taxon>Eukaryota</taxon>
        <taxon>Viridiplantae</taxon>
        <taxon>Streptophyta</taxon>
        <taxon>Embryophyta</taxon>
        <taxon>Tracheophyta</taxon>
        <taxon>Spermatophyta</taxon>
        <taxon>Magnoliopsida</taxon>
        <taxon>eudicotyledons</taxon>
        <taxon>Gunneridae</taxon>
        <taxon>Pentapetalae</taxon>
        <taxon>asterids</taxon>
        <taxon>lamiids</taxon>
        <taxon>Solanales</taxon>
        <taxon>Convolvulaceae</taxon>
        <taxon>Cuscuteae</taxon>
        <taxon>Cuscuta</taxon>
        <taxon>Cuscuta subgen. Grammica</taxon>
        <taxon>Cuscuta sect. Cleistogrammica</taxon>
    </lineage>
</organism>
<evidence type="ECO:0000256" key="1">
    <source>
        <dbReference type="SAM" id="MobiDB-lite"/>
    </source>
</evidence>